<protein>
    <submittedName>
        <fullName evidence="2">Uncharacterized protein</fullName>
    </submittedName>
</protein>
<keyword evidence="1" id="KW-0472">Membrane</keyword>
<proteinExistence type="predicted"/>
<keyword evidence="1" id="KW-1133">Transmembrane helix</keyword>
<reference evidence="2" key="1">
    <citation type="submission" date="2021-05" db="EMBL/GenBank/DDBJ databases">
        <authorList>
            <person name="Alioto T."/>
            <person name="Alioto T."/>
            <person name="Gomez Garrido J."/>
        </authorList>
    </citation>
    <scope>NUCLEOTIDE SEQUENCE</scope>
</reference>
<evidence type="ECO:0000256" key="1">
    <source>
        <dbReference type="SAM" id="Phobius"/>
    </source>
</evidence>
<keyword evidence="1" id="KW-0812">Transmembrane</keyword>
<accession>A0A8D8ZQH2</accession>
<sequence>MANYQTCAPLFLQRGTEELSDRSNRFGVTIEDRASIICYQSMMTLILYVVCTYTLFHLILDHRIMPSLPYNVYKKWPNSHHKLCSLKSHRCEQNNNNNTCLFILPE</sequence>
<dbReference type="EMBL" id="HBUF01530227">
    <property type="protein sequence ID" value="CAG6751592.1"/>
    <property type="molecule type" value="Transcribed_RNA"/>
</dbReference>
<dbReference type="AlphaFoldDB" id="A0A8D8ZQH2"/>
<evidence type="ECO:0000313" key="2">
    <source>
        <dbReference type="EMBL" id="CAG6751592.1"/>
    </source>
</evidence>
<feature type="transmembrane region" description="Helical" evidence="1">
    <location>
        <begin position="42"/>
        <end position="60"/>
    </location>
</feature>
<organism evidence="2">
    <name type="scientific">Cacopsylla melanoneura</name>
    <dbReference type="NCBI Taxonomy" id="428564"/>
    <lineage>
        <taxon>Eukaryota</taxon>
        <taxon>Metazoa</taxon>
        <taxon>Ecdysozoa</taxon>
        <taxon>Arthropoda</taxon>
        <taxon>Hexapoda</taxon>
        <taxon>Insecta</taxon>
        <taxon>Pterygota</taxon>
        <taxon>Neoptera</taxon>
        <taxon>Paraneoptera</taxon>
        <taxon>Hemiptera</taxon>
        <taxon>Sternorrhyncha</taxon>
        <taxon>Psylloidea</taxon>
        <taxon>Psyllidae</taxon>
        <taxon>Psyllinae</taxon>
        <taxon>Cacopsylla</taxon>
    </lineage>
</organism>
<name>A0A8D8ZQH2_9HEMI</name>